<feature type="transmembrane region" description="Helical" evidence="1">
    <location>
        <begin position="6"/>
        <end position="28"/>
    </location>
</feature>
<accession>A0ABQ2D537</accession>
<evidence type="ECO:0000313" key="2">
    <source>
        <dbReference type="EMBL" id="GGJ45921.1"/>
    </source>
</evidence>
<evidence type="ECO:0000256" key="1">
    <source>
        <dbReference type="SAM" id="Phobius"/>
    </source>
</evidence>
<sequence>MNVAALITGIWFLLVLGVHLFMGGPAALKHRPEPADLHRLWLMKLGAFHLITVDLAVLGAGLVYLALVFPAAQSVYQGIAALCLLYALVWLSQVLRWGKTSRAVLEQGQWMLFLIAALGSFVAGQLA</sequence>
<name>A0ABQ2D537_9DEIO</name>
<reference evidence="3" key="1">
    <citation type="journal article" date="2019" name="Int. J. Syst. Evol. Microbiol.">
        <title>The Global Catalogue of Microorganisms (GCM) 10K type strain sequencing project: providing services to taxonomists for standard genome sequencing and annotation.</title>
        <authorList>
            <consortium name="The Broad Institute Genomics Platform"/>
            <consortium name="The Broad Institute Genome Sequencing Center for Infectious Disease"/>
            <person name="Wu L."/>
            <person name="Ma J."/>
        </authorList>
    </citation>
    <scope>NUCLEOTIDE SEQUENCE [LARGE SCALE GENOMIC DNA]</scope>
    <source>
        <strain evidence="3">JCM 14370</strain>
    </source>
</reference>
<organism evidence="2 3">
    <name type="scientific">Deinococcus roseus</name>
    <dbReference type="NCBI Taxonomy" id="392414"/>
    <lineage>
        <taxon>Bacteria</taxon>
        <taxon>Thermotogati</taxon>
        <taxon>Deinococcota</taxon>
        <taxon>Deinococci</taxon>
        <taxon>Deinococcales</taxon>
        <taxon>Deinococcaceae</taxon>
        <taxon>Deinococcus</taxon>
    </lineage>
</organism>
<dbReference type="EMBL" id="BMOD01000016">
    <property type="protein sequence ID" value="GGJ45921.1"/>
    <property type="molecule type" value="Genomic_DNA"/>
</dbReference>
<feature type="transmembrane region" description="Helical" evidence="1">
    <location>
        <begin position="48"/>
        <end position="69"/>
    </location>
</feature>
<keyword evidence="1" id="KW-0812">Transmembrane</keyword>
<keyword evidence="1" id="KW-1133">Transmembrane helix</keyword>
<dbReference type="Proteomes" id="UP000632222">
    <property type="component" value="Unassembled WGS sequence"/>
</dbReference>
<proteinExistence type="predicted"/>
<protein>
    <submittedName>
        <fullName evidence="2">Uncharacterized protein</fullName>
    </submittedName>
</protein>
<feature type="transmembrane region" description="Helical" evidence="1">
    <location>
        <begin position="75"/>
        <end position="98"/>
    </location>
</feature>
<keyword evidence="3" id="KW-1185">Reference proteome</keyword>
<gene>
    <name evidence="2" type="ORF">GCM10008938_35190</name>
</gene>
<feature type="transmembrane region" description="Helical" evidence="1">
    <location>
        <begin position="110"/>
        <end position="126"/>
    </location>
</feature>
<comment type="caution">
    <text evidence="2">The sequence shown here is derived from an EMBL/GenBank/DDBJ whole genome shotgun (WGS) entry which is preliminary data.</text>
</comment>
<keyword evidence="1" id="KW-0472">Membrane</keyword>
<evidence type="ECO:0000313" key="3">
    <source>
        <dbReference type="Proteomes" id="UP000632222"/>
    </source>
</evidence>